<evidence type="ECO:0000313" key="2">
    <source>
        <dbReference type="Proteomes" id="UP000230828"/>
    </source>
</evidence>
<evidence type="ECO:0000313" key="1">
    <source>
        <dbReference type="EMBL" id="PIR40324.1"/>
    </source>
</evidence>
<gene>
    <name evidence="1" type="ORF">COV33_00385</name>
</gene>
<sequence length="117" mass="13801">TKIERSITVEEYVRNYFSDIPIMVEIAKCESRFRQYDKNGEVIRGEENRLDIGVMQINEYYHIENSKKLGYNIHTLEGNTSYARALFEKYGVKPWNSSSPCWRSTVAYSQYKELALK</sequence>
<feature type="non-terminal residue" evidence="1">
    <location>
        <position position="1"/>
    </location>
</feature>
<proteinExistence type="predicted"/>
<dbReference type="EMBL" id="PCXM01000009">
    <property type="protein sequence ID" value="PIR40324.1"/>
    <property type="molecule type" value="Genomic_DNA"/>
</dbReference>
<evidence type="ECO:0008006" key="3">
    <source>
        <dbReference type="Google" id="ProtNLM"/>
    </source>
</evidence>
<dbReference type="Proteomes" id="UP000230828">
    <property type="component" value="Unassembled WGS sequence"/>
</dbReference>
<dbReference type="AlphaFoldDB" id="A0A2H0R2R2"/>
<accession>A0A2H0R2R2</accession>
<reference evidence="1 2" key="1">
    <citation type="submission" date="2017-09" db="EMBL/GenBank/DDBJ databases">
        <title>Depth-based differentiation of microbial function through sediment-hosted aquifers and enrichment of novel symbionts in the deep terrestrial subsurface.</title>
        <authorList>
            <person name="Probst A.J."/>
            <person name="Ladd B."/>
            <person name="Jarett J.K."/>
            <person name="Geller-Mcgrath D.E."/>
            <person name="Sieber C.M."/>
            <person name="Emerson J.B."/>
            <person name="Anantharaman K."/>
            <person name="Thomas B.C."/>
            <person name="Malmstrom R."/>
            <person name="Stieglmeier M."/>
            <person name="Klingl A."/>
            <person name="Woyke T."/>
            <person name="Ryan C.M."/>
            <person name="Banfield J.F."/>
        </authorList>
    </citation>
    <scope>NUCLEOTIDE SEQUENCE [LARGE SCALE GENOMIC DNA]</scope>
    <source>
        <strain evidence="1">CG10_big_fil_rev_8_21_14_0_10_34_34</strain>
    </source>
</reference>
<protein>
    <recommendedName>
        <fullName evidence="3">Transglycosylase SLT domain-containing protein</fullName>
    </recommendedName>
</protein>
<name>A0A2H0R2R2_9BACT</name>
<dbReference type="InterPro" id="IPR023346">
    <property type="entry name" value="Lysozyme-like_dom_sf"/>
</dbReference>
<organism evidence="1 2">
    <name type="scientific">Candidatus Zambryskibacteria bacterium CG10_big_fil_rev_8_21_14_0_10_34_34</name>
    <dbReference type="NCBI Taxonomy" id="1975114"/>
    <lineage>
        <taxon>Bacteria</taxon>
        <taxon>Candidatus Zambryskiibacteriota</taxon>
    </lineage>
</organism>
<dbReference type="SUPFAM" id="SSF53955">
    <property type="entry name" value="Lysozyme-like"/>
    <property type="match status" value="1"/>
</dbReference>
<comment type="caution">
    <text evidence="1">The sequence shown here is derived from an EMBL/GenBank/DDBJ whole genome shotgun (WGS) entry which is preliminary data.</text>
</comment>